<evidence type="ECO:0000256" key="7">
    <source>
        <dbReference type="ARBA" id="ARBA00022825"/>
    </source>
</evidence>
<dbReference type="InterPro" id="IPR010435">
    <property type="entry name" value="C5a/SBT2-like_Fn3"/>
</dbReference>
<evidence type="ECO:0000259" key="14">
    <source>
        <dbReference type="Pfam" id="PF06280"/>
    </source>
</evidence>
<dbReference type="CDD" id="cd02124">
    <property type="entry name" value="PA_PoS1_like"/>
    <property type="match status" value="1"/>
</dbReference>
<dbReference type="PROSITE" id="PS00136">
    <property type="entry name" value="SUBTILASE_ASP"/>
    <property type="match status" value="1"/>
</dbReference>
<keyword evidence="7 9" id="KW-0720">Serine protease</keyword>
<evidence type="ECO:0000256" key="1">
    <source>
        <dbReference type="ARBA" id="ARBA00011073"/>
    </source>
</evidence>
<evidence type="ECO:0000256" key="3">
    <source>
        <dbReference type="ARBA" id="ARBA00022525"/>
    </source>
</evidence>
<dbReference type="STRING" id="1076256.A0A2H3CDZ2"/>
<name>A0A2H3CDZ2_9AGAR</name>
<evidence type="ECO:0000259" key="13">
    <source>
        <dbReference type="Pfam" id="PF02225"/>
    </source>
</evidence>
<dbReference type="InterPro" id="IPR050131">
    <property type="entry name" value="Peptidase_S8_subtilisin-like"/>
</dbReference>
<dbReference type="GO" id="GO:0005615">
    <property type="term" value="C:extracellular space"/>
    <property type="evidence" value="ECO:0007669"/>
    <property type="project" value="TreeGrafter"/>
</dbReference>
<evidence type="ECO:0000256" key="4">
    <source>
        <dbReference type="ARBA" id="ARBA00022670"/>
    </source>
</evidence>
<dbReference type="Gene3D" id="3.50.30.30">
    <property type="match status" value="1"/>
</dbReference>
<dbReference type="CDD" id="cd07489">
    <property type="entry name" value="Peptidases_S8_5"/>
    <property type="match status" value="1"/>
</dbReference>
<dbReference type="InterPro" id="IPR013783">
    <property type="entry name" value="Ig-like_fold"/>
</dbReference>
<feature type="domain" description="PA" evidence="13">
    <location>
        <begin position="382"/>
        <end position="453"/>
    </location>
</feature>
<dbReference type="AlphaFoldDB" id="A0A2H3CDZ2"/>
<feature type="active site" description="Charge relay system" evidence="8 9">
    <location>
        <position position="530"/>
    </location>
</feature>
<dbReference type="InterPro" id="IPR003137">
    <property type="entry name" value="PA_domain"/>
</dbReference>
<dbReference type="SUPFAM" id="SSF52743">
    <property type="entry name" value="Subtilisin-like"/>
    <property type="match status" value="1"/>
</dbReference>
<dbReference type="InterPro" id="IPR034187">
    <property type="entry name" value="Peptidases_S8_5"/>
</dbReference>
<evidence type="ECO:0000256" key="2">
    <source>
        <dbReference type="ARBA" id="ARBA00022512"/>
    </source>
</evidence>
<dbReference type="InterPro" id="IPR046450">
    <property type="entry name" value="PA_dom_sf"/>
</dbReference>
<evidence type="ECO:0000256" key="9">
    <source>
        <dbReference type="PROSITE-ProRule" id="PRU01240"/>
    </source>
</evidence>
<organism evidence="15 16">
    <name type="scientific">Armillaria solidipes</name>
    <dbReference type="NCBI Taxonomy" id="1076256"/>
    <lineage>
        <taxon>Eukaryota</taxon>
        <taxon>Fungi</taxon>
        <taxon>Dikarya</taxon>
        <taxon>Basidiomycota</taxon>
        <taxon>Agaricomycotina</taxon>
        <taxon>Agaricomycetes</taxon>
        <taxon>Agaricomycetidae</taxon>
        <taxon>Agaricales</taxon>
        <taxon>Marasmiineae</taxon>
        <taxon>Physalacriaceae</taxon>
        <taxon>Armillaria</taxon>
    </lineage>
</organism>
<dbReference type="Pfam" id="PF06280">
    <property type="entry name" value="fn3_5"/>
    <property type="match status" value="1"/>
</dbReference>
<reference evidence="16" key="1">
    <citation type="journal article" date="2017" name="Nat. Ecol. Evol.">
        <title>Genome expansion and lineage-specific genetic innovations in the forest pathogenic fungi Armillaria.</title>
        <authorList>
            <person name="Sipos G."/>
            <person name="Prasanna A.N."/>
            <person name="Walter M.C."/>
            <person name="O'Connor E."/>
            <person name="Balint B."/>
            <person name="Krizsan K."/>
            <person name="Kiss B."/>
            <person name="Hess J."/>
            <person name="Varga T."/>
            <person name="Slot J."/>
            <person name="Riley R."/>
            <person name="Boka B."/>
            <person name="Rigling D."/>
            <person name="Barry K."/>
            <person name="Lee J."/>
            <person name="Mihaltcheva S."/>
            <person name="LaButti K."/>
            <person name="Lipzen A."/>
            <person name="Waldron R."/>
            <person name="Moloney N.M."/>
            <person name="Sperisen C."/>
            <person name="Kredics L."/>
            <person name="Vagvoelgyi C."/>
            <person name="Patrignani A."/>
            <person name="Fitzpatrick D."/>
            <person name="Nagy I."/>
            <person name="Doyle S."/>
            <person name="Anderson J.B."/>
            <person name="Grigoriev I.V."/>
            <person name="Gueldener U."/>
            <person name="Muensterkoetter M."/>
            <person name="Nagy L.G."/>
        </authorList>
    </citation>
    <scope>NUCLEOTIDE SEQUENCE [LARGE SCALE GENOMIC DNA]</scope>
    <source>
        <strain evidence="16">28-4</strain>
    </source>
</reference>
<dbReference type="GO" id="GO:0006508">
    <property type="term" value="P:proteolysis"/>
    <property type="evidence" value="ECO:0007669"/>
    <property type="project" value="UniProtKB-KW"/>
</dbReference>
<feature type="domain" description="Peptidase S8/S53" evidence="12">
    <location>
        <begin position="159"/>
        <end position="575"/>
    </location>
</feature>
<dbReference type="PRINTS" id="PR00723">
    <property type="entry name" value="SUBTILISIN"/>
</dbReference>
<dbReference type="GO" id="GO:0004252">
    <property type="term" value="F:serine-type endopeptidase activity"/>
    <property type="evidence" value="ECO:0007669"/>
    <property type="project" value="UniProtKB-UniRule"/>
</dbReference>
<dbReference type="Gene3D" id="3.40.50.200">
    <property type="entry name" value="Peptidase S8/S53 domain"/>
    <property type="match status" value="1"/>
</dbReference>
<gene>
    <name evidence="15" type="ORF">ARMSODRAFT_1015074</name>
</gene>
<sequence>MKIPRSFLWVIAVLLSPVHSIVPLSSVDKNSTLGRYVANQYIVEMNDVQSLGRRTRGSLHQDVYREMRKRGVNVSVKKEYNEPGIFTGASVTLLTPGDVALVNGIPGVQTIRPVMKIPPPSIPGGVFVVDDPTDPRLPDSLSTHVMTGVDKLHKEGWSGEGIKIGIIDTGIDYTHPALGGAIGPRDKVIGGYDFVGDAYNGSNTPQPDDDPLDQCAGHGTHVAGIIGANPNNPFGIVGVANGASLAAYRIFGCTGDTSDEIIIDALLQGYKDRMDILTLSLGGVDGWTEGTASVVASRIAETGIVVTIAAGNDGTYGSWYTSGPGNGISVISVASVDNLVIPIQNVTVKGVDHNPIPYLEAVPFNVTGDLPIYATSTDTSITDDACSPLPSDTPDLSGYVVILHRGTCAFTQKLDNAAAKGGKIFLIYNSDTGAWDSIAVGNYTAALISAEDGKFLVQQFAAKAPITLNFPQVGGQYNLPNAHGGLVSSFSSYGPTFDMYFKPAVAAPGGNILSTIPVPLGSYAVESGTSMATPFTAGAAALILQARGKGAKTGLAVRGLLQTTASPVLSESTEGSLLQTTTQQGAGLIQVDRAVHTTTIVTPAQLLLNDTANFQSSQTITITNSGPKRVRYRLEHVAAGTAVTLQQGSIFASVGPVPLSNATARVTICPKSIMVNPGESKTVSLSFTAPTADVSSLPVISGFINVVGDNETLHVTYLGAAASLKDQTVIDNTDSYFGVTLPVILDGAGNVQTNPTNYTLLGGDFPTAVFRMAFGSPALSFDLVDKDTSIEDSVSRRGLLSFHSLLDPAEKTVLTIGSLAEVAYVPRNSDAIDAADNGYSALSIFGTFANNSQIPNGLYRVLMRALRVAGDPSNEADYESWLSPIIGINATGP</sequence>
<dbReference type="PROSITE" id="PS00137">
    <property type="entry name" value="SUBTILASE_HIS"/>
    <property type="match status" value="1"/>
</dbReference>
<dbReference type="PROSITE" id="PS00138">
    <property type="entry name" value="SUBTILASE_SER"/>
    <property type="match status" value="1"/>
</dbReference>
<keyword evidence="2" id="KW-0134">Cell wall</keyword>
<evidence type="ECO:0000259" key="12">
    <source>
        <dbReference type="Pfam" id="PF00082"/>
    </source>
</evidence>
<dbReference type="PANTHER" id="PTHR43806">
    <property type="entry name" value="PEPTIDASE S8"/>
    <property type="match status" value="1"/>
</dbReference>
<dbReference type="Pfam" id="PF00082">
    <property type="entry name" value="Peptidase_S8"/>
    <property type="match status" value="1"/>
</dbReference>
<dbReference type="GO" id="GO:0016020">
    <property type="term" value="C:membrane"/>
    <property type="evidence" value="ECO:0007669"/>
    <property type="project" value="InterPro"/>
</dbReference>
<feature type="active site" description="Charge relay system" evidence="8 9">
    <location>
        <position position="218"/>
    </location>
</feature>
<keyword evidence="3" id="KW-0964">Secreted</keyword>
<feature type="domain" description="C5a peptidase/Subtilisin-like protease SBT2-like Fn3-like" evidence="14">
    <location>
        <begin position="608"/>
        <end position="716"/>
    </location>
</feature>
<proteinExistence type="inferred from homology"/>
<evidence type="ECO:0000256" key="6">
    <source>
        <dbReference type="ARBA" id="ARBA00022801"/>
    </source>
</evidence>
<dbReference type="InterPro" id="IPR036852">
    <property type="entry name" value="Peptidase_S8/S53_dom_sf"/>
</dbReference>
<dbReference type="PROSITE" id="PS51892">
    <property type="entry name" value="SUBTILASE"/>
    <property type="match status" value="1"/>
</dbReference>
<dbReference type="Pfam" id="PF02225">
    <property type="entry name" value="PA"/>
    <property type="match status" value="1"/>
</dbReference>
<dbReference type="SUPFAM" id="SSF52025">
    <property type="entry name" value="PA domain"/>
    <property type="match status" value="1"/>
</dbReference>
<evidence type="ECO:0000256" key="5">
    <source>
        <dbReference type="ARBA" id="ARBA00022729"/>
    </source>
</evidence>
<dbReference type="PANTHER" id="PTHR43806:SF66">
    <property type="entry name" value="SERIN ENDOPEPTIDASE"/>
    <property type="match status" value="1"/>
</dbReference>
<keyword evidence="4 9" id="KW-0645">Protease</keyword>
<evidence type="ECO:0000313" key="15">
    <source>
        <dbReference type="EMBL" id="PBK73526.1"/>
    </source>
</evidence>
<dbReference type="InterPro" id="IPR023827">
    <property type="entry name" value="Peptidase_S8_Asp-AS"/>
</dbReference>
<dbReference type="InterPro" id="IPR023828">
    <property type="entry name" value="Peptidase_S8_Ser-AS"/>
</dbReference>
<keyword evidence="6 9" id="KW-0378">Hydrolase</keyword>
<dbReference type="Gene3D" id="2.60.40.10">
    <property type="entry name" value="Immunoglobulins"/>
    <property type="match status" value="1"/>
</dbReference>
<protein>
    <submittedName>
        <fullName evidence="15">Subtilisin-like protease</fullName>
    </submittedName>
</protein>
<dbReference type="InterPro" id="IPR022398">
    <property type="entry name" value="Peptidase_S8_His-AS"/>
</dbReference>
<feature type="chain" id="PRO_5013621780" evidence="11">
    <location>
        <begin position="21"/>
        <end position="893"/>
    </location>
</feature>
<keyword evidence="5 11" id="KW-0732">Signal</keyword>
<dbReference type="InterPro" id="IPR000209">
    <property type="entry name" value="Peptidase_S8/S53_dom"/>
</dbReference>
<evidence type="ECO:0000313" key="16">
    <source>
        <dbReference type="Proteomes" id="UP000218334"/>
    </source>
</evidence>
<feature type="active site" description="Charge relay system" evidence="8 9">
    <location>
        <position position="168"/>
    </location>
</feature>
<evidence type="ECO:0000256" key="8">
    <source>
        <dbReference type="PIRSR" id="PIRSR615500-1"/>
    </source>
</evidence>
<evidence type="ECO:0000256" key="10">
    <source>
        <dbReference type="RuleBase" id="RU003355"/>
    </source>
</evidence>
<accession>A0A2H3CDZ2</accession>
<feature type="signal peptide" evidence="11">
    <location>
        <begin position="1"/>
        <end position="20"/>
    </location>
</feature>
<evidence type="ECO:0000256" key="11">
    <source>
        <dbReference type="SAM" id="SignalP"/>
    </source>
</evidence>
<dbReference type="Proteomes" id="UP000218334">
    <property type="component" value="Unassembled WGS sequence"/>
</dbReference>
<keyword evidence="16" id="KW-1185">Reference proteome</keyword>
<comment type="similarity">
    <text evidence="1 9 10">Belongs to the peptidase S8 family.</text>
</comment>
<dbReference type="EMBL" id="KZ293420">
    <property type="protein sequence ID" value="PBK73526.1"/>
    <property type="molecule type" value="Genomic_DNA"/>
</dbReference>
<dbReference type="InterPro" id="IPR015500">
    <property type="entry name" value="Peptidase_S8_subtilisin-rel"/>
</dbReference>